<organism evidence="2 3">
    <name type="scientific">Penicillium cataractarum</name>
    <dbReference type="NCBI Taxonomy" id="2100454"/>
    <lineage>
        <taxon>Eukaryota</taxon>
        <taxon>Fungi</taxon>
        <taxon>Dikarya</taxon>
        <taxon>Ascomycota</taxon>
        <taxon>Pezizomycotina</taxon>
        <taxon>Eurotiomycetes</taxon>
        <taxon>Eurotiomycetidae</taxon>
        <taxon>Eurotiales</taxon>
        <taxon>Aspergillaceae</taxon>
        <taxon>Penicillium</taxon>
    </lineage>
</organism>
<accession>A0A9W9V9J9</accession>
<proteinExistence type="predicted"/>
<name>A0A9W9V9J9_9EURO</name>
<sequence length="321" mass="37032">MNPKTKRPPSPEILYTRRKRQERRVAEELRKWSEKENRPNSNPSSTPQRVTRSGKYAPVTVSAEALIVAQNILRRFKNYQGVFFTHLEVQIMFFWHTCQAMVGANMDPALSMMITGILAPYATDMELHTRATEILRGERDRLNQAQAAELNEMVQLLVANGAEIRSWDTLAQGTMFYFKASNIAITQIQPPSTTTSPSRGTPNEASIQIAQSLVVREEAPPTPKGVMVVAKPQVDTRLEQLEEENCLLTEKVYYLEEETVQVQEDWDIMERKLLESEAENRRLRNVLLESGDENQRWRNLFEASLQIFREPWDSLKEKHEN</sequence>
<keyword evidence="3" id="KW-1185">Reference proteome</keyword>
<evidence type="ECO:0000313" key="2">
    <source>
        <dbReference type="EMBL" id="KAJ5371291.1"/>
    </source>
</evidence>
<gene>
    <name evidence="2" type="ORF">N7496_007383</name>
</gene>
<dbReference type="RefSeq" id="XP_056555725.1">
    <property type="nucleotide sequence ID" value="XM_056700312.1"/>
</dbReference>
<protein>
    <submittedName>
        <fullName evidence="2">Uncharacterized protein</fullName>
    </submittedName>
</protein>
<evidence type="ECO:0000256" key="1">
    <source>
        <dbReference type="SAM" id="MobiDB-lite"/>
    </source>
</evidence>
<evidence type="ECO:0000313" key="3">
    <source>
        <dbReference type="Proteomes" id="UP001147782"/>
    </source>
</evidence>
<dbReference type="OrthoDB" id="4362859at2759"/>
<comment type="caution">
    <text evidence="2">The sequence shown here is derived from an EMBL/GenBank/DDBJ whole genome shotgun (WGS) entry which is preliminary data.</text>
</comment>
<dbReference type="GeneID" id="81439491"/>
<feature type="compositionally biased region" description="Basic and acidic residues" evidence="1">
    <location>
        <begin position="23"/>
        <end position="38"/>
    </location>
</feature>
<dbReference type="EMBL" id="JAPZBS010000005">
    <property type="protein sequence ID" value="KAJ5371291.1"/>
    <property type="molecule type" value="Genomic_DNA"/>
</dbReference>
<reference evidence="2" key="2">
    <citation type="journal article" date="2023" name="IMA Fungus">
        <title>Comparative genomic study of the Penicillium genus elucidates a diverse pangenome and 15 lateral gene transfer events.</title>
        <authorList>
            <person name="Petersen C."/>
            <person name="Sorensen T."/>
            <person name="Nielsen M.R."/>
            <person name="Sondergaard T.E."/>
            <person name="Sorensen J.L."/>
            <person name="Fitzpatrick D.A."/>
            <person name="Frisvad J.C."/>
            <person name="Nielsen K.L."/>
        </authorList>
    </citation>
    <scope>NUCLEOTIDE SEQUENCE</scope>
    <source>
        <strain evidence="2">IBT 29864</strain>
    </source>
</reference>
<feature type="compositionally biased region" description="Polar residues" evidence="1">
    <location>
        <begin position="39"/>
        <end position="51"/>
    </location>
</feature>
<dbReference type="Proteomes" id="UP001147782">
    <property type="component" value="Unassembled WGS sequence"/>
</dbReference>
<dbReference type="AlphaFoldDB" id="A0A9W9V9J9"/>
<reference evidence="2" key="1">
    <citation type="submission" date="2022-11" db="EMBL/GenBank/DDBJ databases">
        <authorList>
            <person name="Petersen C."/>
        </authorList>
    </citation>
    <scope>NUCLEOTIDE SEQUENCE</scope>
    <source>
        <strain evidence="2">IBT 29864</strain>
    </source>
</reference>
<feature type="region of interest" description="Disordered" evidence="1">
    <location>
        <begin position="1"/>
        <end position="55"/>
    </location>
</feature>